<dbReference type="FunFam" id="1.10.510.10:FF:000051">
    <property type="entry name" value="Receptor-like serine/threonine-protein kinase ALE2"/>
    <property type="match status" value="1"/>
</dbReference>
<dbReference type="STRING" id="906689.A0A2I0WAZ1"/>
<keyword evidence="7" id="KW-1185">Reference proteome</keyword>
<keyword evidence="4" id="KW-0472">Membrane</keyword>
<evidence type="ECO:0000256" key="3">
    <source>
        <dbReference type="SAM" id="MobiDB-lite"/>
    </source>
</evidence>
<dbReference type="PROSITE" id="PS50011">
    <property type="entry name" value="PROTEIN_KINASE_DOM"/>
    <property type="match status" value="1"/>
</dbReference>
<dbReference type="InterPro" id="IPR000719">
    <property type="entry name" value="Prot_kinase_dom"/>
</dbReference>
<dbReference type="Pfam" id="PF07714">
    <property type="entry name" value="PK_Tyr_Ser-Thr"/>
    <property type="match status" value="1"/>
</dbReference>
<dbReference type="AlphaFoldDB" id="A0A2I0WAZ1"/>
<dbReference type="PANTHER" id="PTHR47989:SF2">
    <property type="entry name" value="SERINE_THREONINE-PROTEIN KINASE PBL7-RELATED"/>
    <property type="match status" value="1"/>
</dbReference>
<evidence type="ECO:0000256" key="2">
    <source>
        <dbReference type="ARBA" id="ARBA00022840"/>
    </source>
</evidence>
<evidence type="ECO:0000313" key="6">
    <source>
        <dbReference type="EMBL" id="PKU72828.1"/>
    </source>
</evidence>
<keyword evidence="1" id="KW-0547">Nucleotide-binding</keyword>
<accession>A0A2I0WAZ1</accession>
<protein>
    <submittedName>
        <fullName evidence="6">Receptor-like serine/threonine-protein kinase ALE2</fullName>
    </submittedName>
</protein>
<dbReference type="Proteomes" id="UP000233837">
    <property type="component" value="Unassembled WGS sequence"/>
</dbReference>
<keyword evidence="6" id="KW-0675">Receptor</keyword>
<dbReference type="InterPro" id="IPR001245">
    <property type="entry name" value="Ser-Thr/Tyr_kinase_cat_dom"/>
</dbReference>
<dbReference type="Gene3D" id="3.30.200.20">
    <property type="entry name" value="Phosphorylase Kinase, domain 1"/>
    <property type="match status" value="1"/>
</dbReference>
<keyword evidence="6" id="KW-0418">Kinase</keyword>
<proteinExistence type="predicted"/>
<feature type="region of interest" description="Disordered" evidence="3">
    <location>
        <begin position="1"/>
        <end position="33"/>
    </location>
</feature>
<keyword evidence="4" id="KW-1133">Transmembrane helix</keyword>
<name>A0A2I0WAZ1_9ASPA</name>
<dbReference type="PROSITE" id="PS00108">
    <property type="entry name" value="PROTEIN_KINASE_ST"/>
    <property type="match status" value="1"/>
</dbReference>
<feature type="transmembrane region" description="Helical" evidence="4">
    <location>
        <begin position="84"/>
        <end position="105"/>
    </location>
</feature>
<reference evidence="6 7" key="2">
    <citation type="journal article" date="2017" name="Nature">
        <title>The Apostasia genome and the evolution of orchids.</title>
        <authorList>
            <person name="Zhang G.Q."/>
            <person name="Liu K.W."/>
            <person name="Li Z."/>
            <person name="Lohaus R."/>
            <person name="Hsiao Y.Y."/>
            <person name="Niu S.C."/>
            <person name="Wang J.Y."/>
            <person name="Lin Y.C."/>
            <person name="Xu Q."/>
            <person name="Chen L.J."/>
            <person name="Yoshida K."/>
            <person name="Fujiwara S."/>
            <person name="Wang Z.W."/>
            <person name="Zhang Y.Q."/>
            <person name="Mitsuda N."/>
            <person name="Wang M."/>
            <person name="Liu G.H."/>
            <person name="Pecoraro L."/>
            <person name="Huang H.X."/>
            <person name="Xiao X.J."/>
            <person name="Lin M."/>
            <person name="Wu X.Y."/>
            <person name="Wu W.L."/>
            <person name="Chen Y.Y."/>
            <person name="Chang S.B."/>
            <person name="Sakamoto S."/>
            <person name="Ohme-Takagi M."/>
            <person name="Yagi M."/>
            <person name="Zeng S.J."/>
            <person name="Shen C.Y."/>
            <person name="Yeh C.M."/>
            <person name="Luo Y.B."/>
            <person name="Tsai W.C."/>
            <person name="Van de Peer Y."/>
            <person name="Liu Z.J."/>
        </authorList>
    </citation>
    <scope>NUCLEOTIDE SEQUENCE [LARGE SCALE GENOMIC DNA]</scope>
    <source>
        <tissue evidence="6">The whole plant</tissue>
    </source>
</reference>
<evidence type="ECO:0000256" key="4">
    <source>
        <dbReference type="SAM" id="Phobius"/>
    </source>
</evidence>
<dbReference type="SUPFAM" id="SSF56112">
    <property type="entry name" value="Protein kinase-like (PK-like)"/>
    <property type="match status" value="1"/>
</dbReference>
<dbReference type="PANTHER" id="PTHR47989">
    <property type="entry name" value="OS01G0750732 PROTEIN"/>
    <property type="match status" value="1"/>
</dbReference>
<feature type="domain" description="Protein kinase" evidence="5">
    <location>
        <begin position="182"/>
        <end position="463"/>
    </location>
</feature>
<dbReference type="InterPro" id="IPR011009">
    <property type="entry name" value="Kinase-like_dom_sf"/>
</dbReference>
<evidence type="ECO:0000259" key="5">
    <source>
        <dbReference type="PROSITE" id="PS50011"/>
    </source>
</evidence>
<keyword evidence="2" id="KW-0067">ATP-binding</keyword>
<dbReference type="FunFam" id="3.30.200.20:FF:000162">
    <property type="entry name" value="Adenine nucleotide alpha hydrolase-like domain kinase"/>
    <property type="match status" value="1"/>
</dbReference>
<dbReference type="GO" id="GO:0004672">
    <property type="term" value="F:protein kinase activity"/>
    <property type="evidence" value="ECO:0007669"/>
    <property type="project" value="InterPro"/>
</dbReference>
<gene>
    <name evidence="6" type="primary">ALE2</name>
    <name evidence="6" type="ORF">MA16_Dca020268</name>
</gene>
<dbReference type="GO" id="GO:0005524">
    <property type="term" value="F:ATP binding"/>
    <property type="evidence" value="ECO:0007669"/>
    <property type="project" value="UniProtKB-KW"/>
</dbReference>
<evidence type="ECO:0000313" key="7">
    <source>
        <dbReference type="Proteomes" id="UP000233837"/>
    </source>
</evidence>
<keyword evidence="6" id="KW-0808">Transferase</keyword>
<sequence>MTDYRSFQQHHLHKPGDKIGSGSSKLKKGSHENQSSLKSRFIFFPAMDSVSEAPRPFLHLGSRQMSHKQHPRESAHGSNCIACFILPIMAAAILMLLVFLLLFVLRRAKRKTDGGNSFGKKGFDETKQVSRCSSDIKINGIRYSPDVRSCLYGSKLSFAPQVKRKVVQVFTYKELEQATDGFSERNLIENGGFGVLYRGVMSDGTAAAVKLLQVEGKQGEKAFRMEVDLLSRLQSHYLVILLGYCADQHHRLLVFEDMPNGCLQQHLHPTTYQADKPYRQLDWKIRLKIALDCARGLEFLHEHSIPPVIHRDFKSSNILLDHNFSAKVSDFGIAKSCSYKVNGQVQTRVVGTTGYVAPEYAATSKLTTKSDVYSYGVVLLELLTGRVPVDITRPQGEHVLVSWALPRLTNREKVIEMVDPALQGQYSMKELIQVAAIASVCVQSEADYRPLITDVVQSLIPLVKNTHTTCYSTPARFKEDQVSIIM</sequence>
<keyword evidence="4" id="KW-0812">Transmembrane</keyword>
<dbReference type="InterPro" id="IPR008271">
    <property type="entry name" value="Ser/Thr_kinase_AS"/>
</dbReference>
<dbReference type="EMBL" id="KZ502802">
    <property type="protein sequence ID" value="PKU72828.1"/>
    <property type="molecule type" value="Genomic_DNA"/>
</dbReference>
<dbReference type="CDD" id="cd14066">
    <property type="entry name" value="STKc_IRAK"/>
    <property type="match status" value="1"/>
</dbReference>
<evidence type="ECO:0000256" key="1">
    <source>
        <dbReference type="ARBA" id="ARBA00022741"/>
    </source>
</evidence>
<dbReference type="Gene3D" id="1.10.510.10">
    <property type="entry name" value="Transferase(Phosphotransferase) domain 1"/>
    <property type="match status" value="1"/>
</dbReference>
<organism evidence="6 7">
    <name type="scientific">Dendrobium catenatum</name>
    <dbReference type="NCBI Taxonomy" id="906689"/>
    <lineage>
        <taxon>Eukaryota</taxon>
        <taxon>Viridiplantae</taxon>
        <taxon>Streptophyta</taxon>
        <taxon>Embryophyta</taxon>
        <taxon>Tracheophyta</taxon>
        <taxon>Spermatophyta</taxon>
        <taxon>Magnoliopsida</taxon>
        <taxon>Liliopsida</taxon>
        <taxon>Asparagales</taxon>
        <taxon>Orchidaceae</taxon>
        <taxon>Epidendroideae</taxon>
        <taxon>Malaxideae</taxon>
        <taxon>Dendrobiinae</taxon>
        <taxon>Dendrobium</taxon>
    </lineage>
</organism>
<reference evidence="6 7" key="1">
    <citation type="journal article" date="2016" name="Sci. Rep.">
        <title>The Dendrobium catenatum Lindl. genome sequence provides insights into polysaccharide synthase, floral development and adaptive evolution.</title>
        <authorList>
            <person name="Zhang G.Q."/>
            <person name="Xu Q."/>
            <person name="Bian C."/>
            <person name="Tsai W.C."/>
            <person name="Yeh C.M."/>
            <person name="Liu K.W."/>
            <person name="Yoshida K."/>
            <person name="Zhang L.S."/>
            <person name="Chang S.B."/>
            <person name="Chen F."/>
            <person name="Shi Y."/>
            <person name="Su Y.Y."/>
            <person name="Zhang Y.Q."/>
            <person name="Chen L.J."/>
            <person name="Yin Y."/>
            <person name="Lin M."/>
            <person name="Huang H."/>
            <person name="Deng H."/>
            <person name="Wang Z.W."/>
            <person name="Zhu S.L."/>
            <person name="Zhao X."/>
            <person name="Deng C."/>
            <person name="Niu S.C."/>
            <person name="Huang J."/>
            <person name="Wang M."/>
            <person name="Liu G.H."/>
            <person name="Yang H.J."/>
            <person name="Xiao X.J."/>
            <person name="Hsiao Y.Y."/>
            <person name="Wu W.L."/>
            <person name="Chen Y.Y."/>
            <person name="Mitsuda N."/>
            <person name="Ohme-Takagi M."/>
            <person name="Luo Y.B."/>
            <person name="Van de Peer Y."/>
            <person name="Liu Z.J."/>
        </authorList>
    </citation>
    <scope>NUCLEOTIDE SEQUENCE [LARGE SCALE GENOMIC DNA]</scope>
    <source>
        <tissue evidence="6">The whole plant</tissue>
    </source>
</reference>